<dbReference type="SUPFAM" id="SSF53850">
    <property type="entry name" value="Periplasmic binding protein-like II"/>
    <property type="match status" value="1"/>
</dbReference>
<evidence type="ECO:0000313" key="3">
    <source>
        <dbReference type="Proteomes" id="UP000216101"/>
    </source>
</evidence>
<gene>
    <name evidence="2" type="ORF">CBP51_00825</name>
</gene>
<evidence type="ECO:0000259" key="1">
    <source>
        <dbReference type="Pfam" id="PF09084"/>
    </source>
</evidence>
<dbReference type="Proteomes" id="UP000216101">
    <property type="component" value="Unassembled WGS sequence"/>
</dbReference>
<organism evidence="2 3">
    <name type="scientific">Cellvibrio mixtus</name>
    <dbReference type="NCBI Taxonomy" id="39650"/>
    <lineage>
        <taxon>Bacteria</taxon>
        <taxon>Pseudomonadati</taxon>
        <taxon>Pseudomonadota</taxon>
        <taxon>Gammaproteobacteria</taxon>
        <taxon>Cellvibrionales</taxon>
        <taxon>Cellvibrionaceae</taxon>
        <taxon>Cellvibrio</taxon>
    </lineage>
</organism>
<dbReference type="Gene3D" id="3.40.190.270">
    <property type="match status" value="1"/>
</dbReference>
<dbReference type="EMBL" id="NHNI01000001">
    <property type="protein sequence ID" value="OZY85630.1"/>
    <property type="molecule type" value="Genomic_DNA"/>
</dbReference>
<protein>
    <submittedName>
        <fullName evidence="2">Dibenzothiophene desulfurization enzyme B</fullName>
    </submittedName>
</protein>
<dbReference type="Pfam" id="PF09084">
    <property type="entry name" value="NMT1"/>
    <property type="match status" value="1"/>
</dbReference>
<dbReference type="AlphaFoldDB" id="A0A266Q723"/>
<proteinExistence type="predicted"/>
<sequence>MTEHNVIDEPAVELWYTRCGAATASALAIRKGWLQQEFNQPGTVLHALRDSTSLATRNSHYNHSQSGMFREGGNIPPIWAKGTGQDTVVVGITWLDEYQGILTLADSGIRTVADLKGKRLGVPLHSQAVIDFQRGAAQHGYETALRLANLTVKDVTLVDLPAPTYDTQDGPRKEPRESARSVEVAALEAGEVDAIFLRFARGYRLSQDPRFHQVININDLPDHLQRVNNGTPRPVTVDRAFLDKHPEVVVRYLAVLLETAEWAKENPDEVIDLLREDGSDITREEIIGSHGNELHLHFEPKLIPEYVLGLEVQKDFLHRWNYFEKDFSVRTWIEFWPLARAQKLVEQRKAERRAEKAA</sequence>
<evidence type="ECO:0000313" key="2">
    <source>
        <dbReference type="EMBL" id="OZY85630.1"/>
    </source>
</evidence>
<keyword evidence="3" id="KW-1185">Reference proteome</keyword>
<reference evidence="3" key="1">
    <citation type="submission" date="2017-05" db="EMBL/GenBank/DDBJ databases">
        <authorList>
            <person name="Barney B.M."/>
        </authorList>
    </citation>
    <scope>NUCLEOTIDE SEQUENCE [LARGE SCALE GENOMIC DNA]</scope>
    <source>
        <strain evidence="3">PSBB022</strain>
    </source>
</reference>
<dbReference type="Gene3D" id="3.40.190.10">
    <property type="entry name" value="Periplasmic binding protein-like II"/>
    <property type="match status" value="1"/>
</dbReference>
<accession>A0A266Q723</accession>
<dbReference type="InterPro" id="IPR015168">
    <property type="entry name" value="SsuA/THI5"/>
</dbReference>
<comment type="caution">
    <text evidence="2">The sequence shown here is derived from an EMBL/GenBank/DDBJ whole genome shotgun (WGS) entry which is preliminary data.</text>
</comment>
<dbReference type="PANTHER" id="PTHR30024">
    <property type="entry name" value="ALIPHATIC SULFONATES-BINDING PROTEIN-RELATED"/>
    <property type="match status" value="1"/>
</dbReference>
<name>A0A266Q723_9GAMM</name>
<dbReference type="RefSeq" id="WP_094983497.1">
    <property type="nucleotide sequence ID" value="NZ_NHNI01000001.1"/>
</dbReference>
<feature type="domain" description="SsuA/THI5-like" evidence="1">
    <location>
        <begin position="80"/>
        <end position="141"/>
    </location>
</feature>